<dbReference type="InParanoid" id="A0A251TRR2"/>
<dbReference type="EMBL" id="CM007899">
    <property type="protein sequence ID" value="OTG13272.1"/>
    <property type="molecule type" value="Genomic_DNA"/>
</dbReference>
<dbReference type="AlphaFoldDB" id="A0A251TRR2"/>
<sequence>MLYFPIFHPLPQFCPYSMRFQRLFQRGFNAEGKLKISDLVDDSLNIIVSIDCNCFALE</sequence>
<evidence type="ECO:0000313" key="1">
    <source>
        <dbReference type="EMBL" id="OTG13272.1"/>
    </source>
</evidence>
<gene>
    <name evidence="1" type="ORF">HannXRQ_Chr10g0318681</name>
</gene>
<protein>
    <submittedName>
        <fullName evidence="1">Uncharacterized protein</fullName>
    </submittedName>
</protein>
<accession>A0A251TRR2</accession>
<dbReference type="Proteomes" id="UP000215914">
    <property type="component" value="Chromosome 10"/>
</dbReference>
<reference evidence="2" key="1">
    <citation type="journal article" date="2017" name="Nature">
        <title>The sunflower genome provides insights into oil metabolism, flowering and Asterid evolution.</title>
        <authorList>
            <person name="Badouin H."/>
            <person name="Gouzy J."/>
            <person name="Grassa C.J."/>
            <person name="Murat F."/>
            <person name="Staton S.E."/>
            <person name="Cottret L."/>
            <person name="Lelandais-Briere C."/>
            <person name="Owens G.L."/>
            <person name="Carrere S."/>
            <person name="Mayjonade B."/>
            <person name="Legrand L."/>
            <person name="Gill N."/>
            <person name="Kane N.C."/>
            <person name="Bowers J.E."/>
            <person name="Hubner S."/>
            <person name="Bellec A."/>
            <person name="Berard A."/>
            <person name="Berges H."/>
            <person name="Blanchet N."/>
            <person name="Boniface M.C."/>
            <person name="Brunel D."/>
            <person name="Catrice O."/>
            <person name="Chaidir N."/>
            <person name="Claudel C."/>
            <person name="Donnadieu C."/>
            <person name="Faraut T."/>
            <person name="Fievet G."/>
            <person name="Helmstetter N."/>
            <person name="King M."/>
            <person name="Knapp S.J."/>
            <person name="Lai Z."/>
            <person name="Le Paslier M.C."/>
            <person name="Lippi Y."/>
            <person name="Lorenzon L."/>
            <person name="Mandel J.R."/>
            <person name="Marage G."/>
            <person name="Marchand G."/>
            <person name="Marquand E."/>
            <person name="Bret-Mestries E."/>
            <person name="Morien E."/>
            <person name="Nambeesan S."/>
            <person name="Nguyen T."/>
            <person name="Pegot-Espagnet P."/>
            <person name="Pouilly N."/>
            <person name="Raftis F."/>
            <person name="Sallet E."/>
            <person name="Schiex T."/>
            <person name="Thomas J."/>
            <person name="Vandecasteele C."/>
            <person name="Vares D."/>
            <person name="Vear F."/>
            <person name="Vautrin S."/>
            <person name="Crespi M."/>
            <person name="Mangin B."/>
            <person name="Burke J.M."/>
            <person name="Salse J."/>
            <person name="Munos S."/>
            <person name="Vincourt P."/>
            <person name="Rieseberg L.H."/>
            <person name="Langlade N.B."/>
        </authorList>
    </citation>
    <scope>NUCLEOTIDE SEQUENCE [LARGE SCALE GENOMIC DNA]</scope>
    <source>
        <strain evidence="2">cv. SF193</strain>
    </source>
</reference>
<proteinExistence type="predicted"/>
<organism evidence="1 2">
    <name type="scientific">Helianthus annuus</name>
    <name type="common">Common sunflower</name>
    <dbReference type="NCBI Taxonomy" id="4232"/>
    <lineage>
        <taxon>Eukaryota</taxon>
        <taxon>Viridiplantae</taxon>
        <taxon>Streptophyta</taxon>
        <taxon>Embryophyta</taxon>
        <taxon>Tracheophyta</taxon>
        <taxon>Spermatophyta</taxon>
        <taxon>Magnoliopsida</taxon>
        <taxon>eudicotyledons</taxon>
        <taxon>Gunneridae</taxon>
        <taxon>Pentapetalae</taxon>
        <taxon>asterids</taxon>
        <taxon>campanulids</taxon>
        <taxon>Asterales</taxon>
        <taxon>Asteraceae</taxon>
        <taxon>Asteroideae</taxon>
        <taxon>Heliantheae alliance</taxon>
        <taxon>Heliantheae</taxon>
        <taxon>Helianthus</taxon>
    </lineage>
</organism>
<evidence type="ECO:0000313" key="2">
    <source>
        <dbReference type="Proteomes" id="UP000215914"/>
    </source>
</evidence>
<name>A0A251TRR2_HELAN</name>
<keyword evidence="2" id="KW-1185">Reference proteome</keyword>